<sequence>MYERSNFGEIWPLLDLAEEIYGAQELEKYQKLSIIYHLRSSVERWKSNGEAALLHAEASLRLQKLLREQTGTDTMELSYTYYNVGLAFILCKLSSKAIPYMEQTMEIRKGLPGYKPVDLFGPLHHRGLSLLQQGDVGGCESATLEAKAIWEAAKGTNDMNSFRPGSIYFTLGLVCERQGLMAESFQWYTRALTHLVATIGDSHIYTARACCAVAEHHLRRGETREASNLLEQTIRIYKMHPTYKEELAKACFLYGRLLAGSPASASSGAKLLDEAASCLREIHPHVQYAGVDLTEEHFHGLGTLGLS</sequence>
<gene>
    <name evidence="1" type="ORF">GJ744_011182</name>
</gene>
<dbReference type="SUPFAM" id="SSF48452">
    <property type="entry name" value="TPR-like"/>
    <property type="match status" value="2"/>
</dbReference>
<evidence type="ECO:0000313" key="1">
    <source>
        <dbReference type="EMBL" id="KAF7506836.1"/>
    </source>
</evidence>
<reference evidence="1" key="1">
    <citation type="submission" date="2020-02" db="EMBL/GenBank/DDBJ databases">
        <authorList>
            <person name="Palmer J.M."/>
        </authorList>
    </citation>
    <scope>NUCLEOTIDE SEQUENCE</scope>
    <source>
        <strain evidence="1">EPUS1.4</strain>
        <tissue evidence="1">Thallus</tissue>
    </source>
</reference>
<accession>A0A8H7AGS8</accession>
<proteinExistence type="predicted"/>
<evidence type="ECO:0000313" key="2">
    <source>
        <dbReference type="Proteomes" id="UP000606974"/>
    </source>
</evidence>
<evidence type="ECO:0008006" key="3">
    <source>
        <dbReference type="Google" id="ProtNLM"/>
    </source>
</evidence>
<protein>
    <recommendedName>
        <fullName evidence="3">MalT-like TPR region domain-containing protein</fullName>
    </recommendedName>
</protein>
<dbReference type="Gene3D" id="1.25.40.10">
    <property type="entry name" value="Tetratricopeptide repeat domain"/>
    <property type="match status" value="1"/>
</dbReference>
<comment type="caution">
    <text evidence="1">The sequence shown here is derived from an EMBL/GenBank/DDBJ whole genome shotgun (WGS) entry which is preliminary data.</text>
</comment>
<organism evidence="1 2">
    <name type="scientific">Endocarpon pusillum</name>
    <dbReference type="NCBI Taxonomy" id="364733"/>
    <lineage>
        <taxon>Eukaryota</taxon>
        <taxon>Fungi</taxon>
        <taxon>Dikarya</taxon>
        <taxon>Ascomycota</taxon>
        <taxon>Pezizomycotina</taxon>
        <taxon>Eurotiomycetes</taxon>
        <taxon>Chaetothyriomycetidae</taxon>
        <taxon>Verrucariales</taxon>
        <taxon>Verrucariaceae</taxon>
        <taxon>Endocarpon</taxon>
    </lineage>
</organism>
<dbReference type="Proteomes" id="UP000606974">
    <property type="component" value="Unassembled WGS sequence"/>
</dbReference>
<keyword evidence="2" id="KW-1185">Reference proteome</keyword>
<dbReference type="EMBL" id="JAACFV010000079">
    <property type="protein sequence ID" value="KAF7506836.1"/>
    <property type="molecule type" value="Genomic_DNA"/>
</dbReference>
<name>A0A8H7AGS8_9EURO</name>
<dbReference type="AlphaFoldDB" id="A0A8H7AGS8"/>
<dbReference type="Pfam" id="PF13424">
    <property type="entry name" value="TPR_12"/>
    <property type="match status" value="1"/>
</dbReference>
<dbReference type="InterPro" id="IPR011990">
    <property type="entry name" value="TPR-like_helical_dom_sf"/>
</dbReference>